<dbReference type="Proteomes" id="UP000186216">
    <property type="component" value="Unassembled WGS sequence"/>
</dbReference>
<evidence type="ECO:0000313" key="3">
    <source>
        <dbReference type="Proteomes" id="UP000186216"/>
    </source>
</evidence>
<sequence>METHMLNAPPTDDLEAVLLRAMRLSNPELSRFEPLRRIISHDDFSRGHCGWSQLVGNYEDTLDSMLPGYAQHTSAMLSTLGHWDAGSHGGVDSSYALKIATRPRPGAQNVAIKRLAMRERGPIRFEAYVTFKPEATELKLGDTDVRSFGFLFDLQGGDRDHGVERVMPHMRFLNAGNGEHVQKWQFKSQISEMRKLGDTDKTATHYHLAPDGWEDLPNGDQRLCYNEIATKVNWNYIRFDFDLADMRATSFRCNDREFDISGFEPMRIPAMKNLWCMLNFCLFAETDVAKRAFLYVDSVCISGDF</sequence>
<dbReference type="RefSeq" id="WP_272848115.1">
    <property type="nucleotide sequence ID" value="NZ_CP067140.1"/>
</dbReference>
<reference evidence="2 4" key="2">
    <citation type="submission" date="2021-01" db="EMBL/GenBank/DDBJ databases">
        <title>Biogeographic distribution of Paracoccus.</title>
        <authorList>
            <person name="Hollensteiner J."/>
            <person name="Leineberger J."/>
            <person name="Brinkhoff T."/>
            <person name="Daniel R."/>
        </authorList>
    </citation>
    <scope>NUCLEOTIDE SEQUENCE [LARGE SCALE GENOMIC DNA]</scope>
    <source>
        <strain evidence="2 4">DSM 18447</strain>
    </source>
</reference>
<dbReference type="AlphaFoldDB" id="A0AA46A7N4"/>
<keyword evidence="4" id="KW-1185">Reference proteome</keyword>
<accession>A0AA46A7N4</accession>
<name>A0AA46A7N4_9RHOB</name>
<protein>
    <submittedName>
        <fullName evidence="1">Uncharacterized protein</fullName>
    </submittedName>
</protein>
<evidence type="ECO:0000313" key="4">
    <source>
        <dbReference type="Proteomes" id="UP001215549"/>
    </source>
</evidence>
<dbReference type="InterPro" id="IPR046663">
    <property type="entry name" value="DUF6772"/>
</dbReference>
<evidence type="ECO:0000313" key="2">
    <source>
        <dbReference type="EMBL" id="WCR02951.1"/>
    </source>
</evidence>
<gene>
    <name evidence="2" type="ORF">JHX88_19440</name>
    <name evidence="1" type="ORF">SAMN05421772_12727</name>
</gene>
<dbReference type="Pfam" id="PF20562">
    <property type="entry name" value="DUF6772"/>
    <property type="match status" value="1"/>
</dbReference>
<dbReference type="EMBL" id="FTOU01000027">
    <property type="protein sequence ID" value="SIT16001.1"/>
    <property type="molecule type" value="Genomic_DNA"/>
</dbReference>
<evidence type="ECO:0000313" key="1">
    <source>
        <dbReference type="EMBL" id="SIT16001.1"/>
    </source>
</evidence>
<dbReference type="EMBL" id="CP067140">
    <property type="protein sequence ID" value="WCR02951.1"/>
    <property type="molecule type" value="Genomic_DNA"/>
</dbReference>
<organism evidence="1 3">
    <name type="scientific">Paracoccus saliphilus</name>
    <dbReference type="NCBI Taxonomy" id="405559"/>
    <lineage>
        <taxon>Bacteria</taxon>
        <taxon>Pseudomonadati</taxon>
        <taxon>Pseudomonadota</taxon>
        <taxon>Alphaproteobacteria</taxon>
        <taxon>Rhodobacterales</taxon>
        <taxon>Paracoccaceae</taxon>
        <taxon>Paracoccus</taxon>
    </lineage>
</organism>
<dbReference type="Proteomes" id="UP001215549">
    <property type="component" value="Chromosome"/>
</dbReference>
<reference evidence="1 3" key="1">
    <citation type="submission" date="2017-01" db="EMBL/GenBank/DDBJ databases">
        <authorList>
            <person name="Varghese N."/>
            <person name="Submissions S."/>
        </authorList>
    </citation>
    <scope>NUCLEOTIDE SEQUENCE [LARGE SCALE GENOMIC DNA]</scope>
    <source>
        <strain evidence="1 3">DSM 18447</strain>
    </source>
</reference>
<proteinExistence type="predicted"/>